<reference evidence="2" key="1">
    <citation type="journal article" date="2020" name="mSystems">
        <title>Genome- and Community-Level Interaction Insights into Carbon Utilization and Element Cycling Functions of Hydrothermarchaeota in Hydrothermal Sediment.</title>
        <authorList>
            <person name="Zhou Z."/>
            <person name="Liu Y."/>
            <person name="Xu W."/>
            <person name="Pan J."/>
            <person name="Luo Z.H."/>
            <person name="Li M."/>
        </authorList>
    </citation>
    <scope>NUCLEOTIDE SEQUENCE [LARGE SCALE GENOMIC DNA]</scope>
    <source>
        <strain evidence="2">SpSt-767</strain>
    </source>
</reference>
<keyword evidence="1" id="KW-0175">Coiled coil</keyword>
<dbReference type="EMBL" id="DTGR01000007">
    <property type="protein sequence ID" value="HHS28126.1"/>
    <property type="molecule type" value="Genomic_DNA"/>
</dbReference>
<protein>
    <submittedName>
        <fullName evidence="2">Uncharacterized protein</fullName>
    </submittedName>
</protein>
<comment type="caution">
    <text evidence="2">The sequence shown here is derived from an EMBL/GenBank/DDBJ whole genome shotgun (WGS) entry which is preliminary data.</text>
</comment>
<name>A0A7V6A1C6_9BACT</name>
<sequence length="69" mass="8314">MDPVHLKQLKQKVEEELRQRELALLEFWIKELKALEAKRHRDLASLRTDLKTLTDRMETRYRRLKGGSP</sequence>
<feature type="coiled-coil region" evidence="1">
    <location>
        <begin position="6"/>
        <end position="38"/>
    </location>
</feature>
<evidence type="ECO:0000313" key="2">
    <source>
        <dbReference type="EMBL" id="HHS28126.1"/>
    </source>
</evidence>
<dbReference type="AlphaFoldDB" id="A0A7V6A1C6"/>
<accession>A0A7V6A1C6</accession>
<organism evidence="2">
    <name type="scientific">Desulfobacca acetoxidans</name>
    <dbReference type="NCBI Taxonomy" id="60893"/>
    <lineage>
        <taxon>Bacteria</taxon>
        <taxon>Pseudomonadati</taxon>
        <taxon>Thermodesulfobacteriota</taxon>
        <taxon>Desulfobaccia</taxon>
        <taxon>Desulfobaccales</taxon>
        <taxon>Desulfobaccaceae</taxon>
        <taxon>Desulfobacca</taxon>
    </lineage>
</organism>
<evidence type="ECO:0000256" key="1">
    <source>
        <dbReference type="SAM" id="Coils"/>
    </source>
</evidence>
<proteinExistence type="predicted"/>
<gene>
    <name evidence="2" type="ORF">ENV52_00285</name>
</gene>